<protein>
    <submittedName>
        <fullName evidence="1">(spotted green pufferfish) hypothetical protein</fullName>
    </submittedName>
</protein>
<proteinExistence type="predicted"/>
<sequence length="210" mass="24284">MSRHEHADAVHNSGVVWGRVSQVHPALLQHMEETLGAHDTVRRYHKYELAVPLRLLPWSAVQHRLARDLEDDGNPCRLFCYLRHVGVFSTSRLNLQKVLSNYSREMMELMRSKVGPEERRCESGMNVNVVVDHVRTVCKLLCGLSSQELEEAIGRLNRVNPITLRWCCCTLLCSRCCRPFLTTFSQTTELRRRPRNARSVTWRRTPTCSS</sequence>
<accession>Q4RSB0</accession>
<reference evidence="1" key="2">
    <citation type="submission" date="2004-02" db="EMBL/GenBank/DDBJ databases">
        <authorList>
            <consortium name="Genoscope"/>
            <consortium name="Whitehead Institute Centre for Genome Research"/>
        </authorList>
    </citation>
    <scope>NUCLEOTIDE SEQUENCE</scope>
</reference>
<reference evidence="1" key="1">
    <citation type="journal article" date="2004" name="Nature">
        <title>Genome duplication in the teleost fish Tetraodon nigroviridis reveals the early vertebrate proto-karyotype.</title>
        <authorList>
            <person name="Jaillon O."/>
            <person name="Aury J.-M."/>
            <person name="Brunet F."/>
            <person name="Petit J.-L."/>
            <person name="Stange-Thomann N."/>
            <person name="Mauceli E."/>
            <person name="Bouneau L."/>
            <person name="Fischer C."/>
            <person name="Ozouf-Costaz C."/>
            <person name="Bernot A."/>
            <person name="Nicaud S."/>
            <person name="Jaffe D."/>
            <person name="Fisher S."/>
            <person name="Lutfalla G."/>
            <person name="Dossat C."/>
            <person name="Segurens B."/>
            <person name="Dasilva C."/>
            <person name="Salanoubat M."/>
            <person name="Levy M."/>
            <person name="Boudet N."/>
            <person name="Castellano S."/>
            <person name="Anthouard V."/>
            <person name="Jubin C."/>
            <person name="Castelli V."/>
            <person name="Katinka M."/>
            <person name="Vacherie B."/>
            <person name="Biemont C."/>
            <person name="Skalli Z."/>
            <person name="Cattolico L."/>
            <person name="Poulain J."/>
            <person name="De Berardinis V."/>
            <person name="Cruaud C."/>
            <person name="Duprat S."/>
            <person name="Brottier P."/>
            <person name="Coutanceau J.-P."/>
            <person name="Gouzy J."/>
            <person name="Parra G."/>
            <person name="Lardier G."/>
            <person name="Chapple C."/>
            <person name="McKernan K.J."/>
            <person name="McEwan P."/>
            <person name="Bosak S."/>
            <person name="Kellis M."/>
            <person name="Volff J.-N."/>
            <person name="Guigo R."/>
            <person name="Zody M.C."/>
            <person name="Mesirov J."/>
            <person name="Lindblad-Toh K."/>
            <person name="Birren B."/>
            <person name="Nusbaum C."/>
            <person name="Kahn D."/>
            <person name="Robinson-Rechavi M."/>
            <person name="Laudet V."/>
            <person name="Schachter V."/>
            <person name="Quetier F."/>
            <person name="Saurin W."/>
            <person name="Scarpelli C."/>
            <person name="Wincker P."/>
            <person name="Lander E.S."/>
            <person name="Weissenbach J."/>
            <person name="Roest Crollius H."/>
        </authorList>
    </citation>
    <scope>NUCLEOTIDE SEQUENCE [LARGE SCALE GENOMIC DNA]</scope>
</reference>
<gene>
    <name evidence="1" type="ORF">GSTENG00029779001</name>
</gene>
<comment type="caution">
    <text evidence="1">The sequence shown here is derived from an EMBL/GenBank/DDBJ whole genome shotgun (WGS) entry which is preliminary data.</text>
</comment>
<dbReference type="AlphaFoldDB" id="Q4RSB0"/>
<dbReference type="OrthoDB" id="10659834at2759"/>
<dbReference type="KEGG" id="tng:GSTEN00029779G001"/>
<name>Q4RSB0_TETNG</name>
<organism evidence="1">
    <name type="scientific">Tetraodon nigroviridis</name>
    <name type="common">Spotted green pufferfish</name>
    <name type="synonym">Chelonodon nigroviridis</name>
    <dbReference type="NCBI Taxonomy" id="99883"/>
    <lineage>
        <taxon>Eukaryota</taxon>
        <taxon>Metazoa</taxon>
        <taxon>Chordata</taxon>
        <taxon>Craniata</taxon>
        <taxon>Vertebrata</taxon>
        <taxon>Euteleostomi</taxon>
        <taxon>Actinopterygii</taxon>
        <taxon>Neopterygii</taxon>
        <taxon>Teleostei</taxon>
        <taxon>Neoteleostei</taxon>
        <taxon>Acanthomorphata</taxon>
        <taxon>Eupercaria</taxon>
        <taxon>Tetraodontiformes</taxon>
        <taxon>Tetradontoidea</taxon>
        <taxon>Tetraodontidae</taxon>
        <taxon>Tetraodon</taxon>
    </lineage>
</organism>
<dbReference type="EMBL" id="CAAE01015000">
    <property type="protein sequence ID" value="CAG08722.1"/>
    <property type="molecule type" value="Genomic_DNA"/>
</dbReference>
<evidence type="ECO:0000313" key="1">
    <source>
        <dbReference type="EMBL" id="CAG08722.1"/>
    </source>
</evidence>